<dbReference type="NCBIfam" id="TIGR04183">
    <property type="entry name" value="Por_Secre_tail"/>
    <property type="match status" value="1"/>
</dbReference>
<protein>
    <recommendedName>
        <fullName evidence="3">Secretion system C-terminal sorting domain-containing protein</fullName>
    </recommendedName>
</protein>
<reference evidence="4 5" key="1">
    <citation type="submission" date="2018-03" db="EMBL/GenBank/DDBJ databases">
        <title>Mesoflavibacter sp. HG37 and Mesoflavibacter sp. HG96 sp.nov., two marine bacteria isolated from seawater of Western Pacific Ocean.</title>
        <authorList>
            <person name="Cheng H."/>
            <person name="Wu Y.-H."/>
            <person name="Guo L.-L."/>
            <person name="Xu X.-W."/>
        </authorList>
    </citation>
    <scope>NUCLEOTIDE SEQUENCE [LARGE SCALE GENOMIC DNA]</scope>
    <source>
        <strain evidence="4 5">KCTC 32269</strain>
    </source>
</reference>
<evidence type="ECO:0000256" key="1">
    <source>
        <dbReference type="ARBA" id="ARBA00022729"/>
    </source>
</evidence>
<feature type="signal peptide" evidence="2">
    <location>
        <begin position="1"/>
        <end position="21"/>
    </location>
</feature>
<sequence>MKKITLLFICLFLHFSGEAQTTDYVSGLVEVRSLELDGTTIYATGFNNIYSIDTTNPSPNGVTIYTTPANYFIYKTVKLGNFLYFLQENYNETTDTFLGTEIVRLDLTNLAAGITVLTSTTNFISSIALNGSKLYFTEEIPVNPTNPDVFNVNLNSINVSDAVPTAIVEYATLSLGVVQDLEFRNNIIYFSDIDSNEILTLDTSNASATLQVFVPSVSFNRGLFISGNDDLYMCNGNKAQKVDAITSGTLELVGENTTYQDTNNGNPFFANFRDVVLIGNTLYLALLNQGRIVTLTDNTLSTEDFTNQNKQLNIYPNPANNEFTIQTNADILETKIYNVLGKLIMETTSKTINISDLNAGVYLVNITTNTKSFTKKLVKN</sequence>
<keyword evidence="5" id="KW-1185">Reference proteome</keyword>
<dbReference type="RefSeq" id="WP_106464378.1">
    <property type="nucleotide sequence ID" value="NZ_PXOQ01000019.1"/>
</dbReference>
<name>A0A2T1N4Y9_9FLAO</name>
<dbReference type="InterPro" id="IPR026444">
    <property type="entry name" value="Secre_tail"/>
</dbReference>
<keyword evidence="1 2" id="KW-0732">Signal</keyword>
<dbReference type="Pfam" id="PF18962">
    <property type="entry name" value="Por_Secre_tail"/>
    <property type="match status" value="1"/>
</dbReference>
<proteinExistence type="predicted"/>
<dbReference type="OrthoDB" id="1333964at2"/>
<comment type="caution">
    <text evidence="4">The sequence shown here is derived from an EMBL/GenBank/DDBJ whole genome shotgun (WGS) entry which is preliminary data.</text>
</comment>
<dbReference type="AlphaFoldDB" id="A0A2T1N4Y9"/>
<organism evidence="4 5">
    <name type="scientific">Aurantibacter aestuarii</name>
    <dbReference type="NCBI Taxonomy" id="1266046"/>
    <lineage>
        <taxon>Bacteria</taxon>
        <taxon>Pseudomonadati</taxon>
        <taxon>Bacteroidota</taxon>
        <taxon>Flavobacteriia</taxon>
        <taxon>Flavobacteriales</taxon>
        <taxon>Flavobacteriaceae</taxon>
        <taxon>Aurantibacter</taxon>
    </lineage>
</organism>
<dbReference type="Proteomes" id="UP000238426">
    <property type="component" value="Unassembled WGS sequence"/>
</dbReference>
<evidence type="ECO:0000313" key="5">
    <source>
        <dbReference type="Proteomes" id="UP000238426"/>
    </source>
</evidence>
<accession>A0A2T1N4Y9</accession>
<feature type="chain" id="PRO_5015512619" description="Secretion system C-terminal sorting domain-containing protein" evidence="2">
    <location>
        <begin position="22"/>
        <end position="380"/>
    </location>
</feature>
<evidence type="ECO:0000313" key="4">
    <source>
        <dbReference type="EMBL" id="PSG86100.1"/>
    </source>
</evidence>
<evidence type="ECO:0000256" key="2">
    <source>
        <dbReference type="SAM" id="SignalP"/>
    </source>
</evidence>
<dbReference type="SUPFAM" id="SSF101898">
    <property type="entry name" value="NHL repeat"/>
    <property type="match status" value="1"/>
</dbReference>
<gene>
    <name evidence="4" type="ORF">C7H52_13205</name>
</gene>
<dbReference type="EMBL" id="PXOQ01000019">
    <property type="protein sequence ID" value="PSG86100.1"/>
    <property type="molecule type" value="Genomic_DNA"/>
</dbReference>
<evidence type="ECO:0000259" key="3">
    <source>
        <dbReference type="Pfam" id="PF18962"/>
    </source>
</evidence>
<feature type="domain" description="Secretion system C-terminal sorting" evidence="3">
    <location>
        <begin position="314"/>
        <end position="378"/>
    </location>
</feature>